<keyword evidence="2" id="KW-1185">Reference proteome</keyword>
<comment type="caution">
    <text evidence="1">The sequence shown here is derived from an EMBL/GenBank/DDBJ whole genome shotgun (WGS) entry which is preliminary data.</text>
</comment>
<evidence type="ECO:0000313" key="1">
    <source>
        <dbReference type="EMBL" id="MBL6448203.1"/>
    </source>
</evidence>
<sequence length="70" mass="8268">MHEFENQNSRAGHQIMMKNLNFKILQKLNPVEAERFNEAANKLVEQGYLIYHDNNPQTLELTEKGFDTLY</sequence>
<dbReference type="EMBL" id="JAEUGD010000059">
    <property type="protein sequence ID" value="MBL6448203.1"/>
    <property type="molecule type" value="Genomic_DNA"/>
</dbReference>
<organism evidence="1 2">
    <name type="scientific">Fulvivirga marina</name>
    <dbReference type="NCBI Taxonomy" id="2494733"/>
    <lineage>
        <taxon>Bacteria</taxon>
        <taxon>Pseudomonadati</taxon>
        <taxon>Bacteroidota</taxon>
        <taxon>Cytophagia</taxon>
        <taxon>Cytophagales</taxon>
        <taxon>Fulvivirgaceae</taxon>
        <taxon>Fulvivirga</taxon>
    </lineage>
</organism>
<dbReference type="Proteomes" id="UP000614216">
    <property type="component" value="Unassembled WGS sequence"/>
</dbReference>
<protein>
    <submittedName>
        <fullName evidence="1">Uncharacterized protein</fullName>
    </submittedName>
</protein>
<dbReference type="AlphaFoldDB" id="A0A937KFH6"/>
<name>A0A937KFH6_9BACT</name>
<accession>A0A937KFH6</accession>
<evidence type="ECO:0000313" key="2">
    <source>
        <dbReference type="Proteomes" id="UP000614216"/>
    </source>
</evidence>
<dbReference type="RefSeq" id="WP_202857746.1">
    <property type="nucleotide sequence ID" value="NZ_JAEUGD010000059.1"/>
</dbReference>
<proteinExistence type="predicted"/>
<reference evidence="1" key="1">
    <citation type="submission" date="2021-01" db="EMBL/GenBank/DDBJ databases">
        <title>Fulvivirga kasyanovii gen. nov., sp nov., a novel member of the phylum Bacteroidetes isolated from seawater in a mussel farm.</title>
        <authorList>
            <person name="Zhao L.-H."/>
            <person name="Wang Z.-J."/>
        </authorList>
    </citation>
    <scope>NUCLEOTIDE SEQUENCE</scope>
    <source>
        <strain evidence="1">29W222</strain>
    </source>
</reference>
<gene>
    <name evidence="1" type="ORF">JMN32_17950</name>
</gene>